<dbReference type="Pfam" id="PF13529">
    <property type="entry name" value="Peptidase_C39_2"/>
    <property type="match status" value="1"/>
</dbReference>
<evidence type="ECO:0000259" key="1">
    <source>
        <dbReference type="Pfam" id="PF13529"/>
    </source>
</evidence>
<proteinExistence type="predicted"/>
<dbReference type="EMBL" id="PFLF01000019">
    <property type="protein sequence ID" value="PIY69434.1"/>
    <property type="molecule type" value="Genomic_DNA"/>
</dbReference>
<evidence type="ECO:0000313" key="2">
    <source>
        <dbReference type="EMBL" id="PIY69434.1"/>
    </source>
</evidence>
<feature type="domain" description="Peptidase C39-like" evidence="1">
    <location>
        <begin position="9"/>
        <end position="127"/>
    </location>
</feature>
<accession>A0A2M7QDY2</accession>
<dbReference type="AlphaFoldDB" id="A0A2M7QDY2"/>
<dbReference type="Proteomes" id="UP000230108">
    <property type="component" value="Unassembled WGS sequence"/>
</dbReference>
<protein>
    <recommendedName>
        <fullName evidence="1">Peptidase C39-like domain-containing protein</fullName>
    </recommendedName>
</protein>
<gene>
    <name evidence="2" type="ORF">COY90_00675</name>
</gene>
<sequence>MAEGCNICQAGCGPTTVAMILSSYVDKKNTPPYVVDIYKDIGAAACGTGLGYAKEVIVSGGAKTSDYILPYTDKQYLASEVASEFRSYIKNGWTIFALASYCDAGCGHYFWITDVDEKGNILAYDPYYGKNSTPPINENSRNPFPKYLAAFGVKK</sequence>
<comment type="caution">
    <text evidence="2">The sequence shown here is derived from an EMBL/GenBank/DDBJ whole genome shotgun (WGS) entry which is preliminary data.</text>
</comment>
<name>A0A2M7QDY2_9BACT</name>
<dbReference type="InterPro" id="IPR039564">
    <property type="entry name" value="Peptidase_C39-like"/>
</dbReference>
<reference evidence="3" key="1">
    <citation type="submission" date="2017-09" db="EMBL/GenBank/DDBJ databases">
        <title>Depth-based differentiation of microbial function through sediment-hosted aquifers and enrichment of novel symbionts in the deep terrestrial subsurface.</title>
        <authorList>
            <person name="Probst A.J."/>
            <person name="Ladd B."/>
            <person name="Jarett J.K."/>
            <person name="Geller-Mcgrath D.E."/>
            <person name="Sieber C.M.K."/>
            <person name="Emerson J.B."/>
            <person name="Anantharaman K."/>
            <person name="Thomas B.C."/>
            <person name="Malmstrom R."/>
            <person name="Stieglmeier M."/>
            <person name="Klingl A."/>
            <person name="Woyke T."/>
            <person name="Ryan C.M."/>
            <person name="Banfield J.F."/>
        </authorList>
    </citation>
    <scope>NUCLEOTIDE SEQUENCE [LARGE SCALE GENOMIC DNA]</scope>
</reference>
<organism evidence="2 3">
    <name type="scientific">Candidatus Roizmanbacteria bacterium CG_4_10_14_0_8_um_filter_39_9</name>
    <dbReference type="NCBI Taxonomy" id="1974829"/>
    <lineage>
        <taxon>Bacteria</taxon>
        <taxon>Candidatus Roizmaniibacteriota</taxon>
    </lineage>
</organism>
<evidence type="ECO:0000313" key="3">
    <source>
        <dbReference type="Proteomes" id="UP000230108"/>
    </source>
</evidence>